<dbReference type="InterPro" id="IPR001878">
    <property type="entry name" value="Znf_CCHC"/>
</dbReference>
<evidence type="ECO:0000256" key="2">
    <source>
        <dbReference type="SAM" id="MobiDB-lite"/>
    </source>
</evidence>
<dbReference type="AlphaFoldDB" id="A0A452XFX8"/>
<proteinExistence type="predicted"/>
<keyword evidence="1" id="KW-0862">Zinc</keyword>
<feature type="domain" description="CCHC-type" evidence="3">
    <location>
        <begin position="126"/>
        <end position="141"/>
    </location>
</feature>
<protein>
    <recommendedName>
        <fullName evidence="3">CCHC-type domain-containing protein</fullName>
    </recommendedName>
</protein>
<evidence type="ECO:0000259" key="3">
    <source>
        <dbReference type="PROSITE" id="PS50158"/>
    </source>
</evidence>
<evidence type="ECO:0000313" key="4">
    <source>
        <dbReference type="EnsemblPlants" id="AET0Gv20131600.15"/>
    </source>
</evidence>
<keyword evidence="1" id="KW-0863">Zinc-finger</keyword>
<dbReference type="SUPFAM" id="SSF57756">
    <property type="entry name" value="Retrovirus zinc finger-like domains"/>
    <property type="match status" value="1"/>
</dbReference>
<feature type="compositionally biased region" description="Pro residues" evidence="2">
    <location>
        <begin position="36"/>
        <end position="54"/>
    </location>
</feature>
<dbReference type="InterPro" id="IPR036875">
    <property type="entry name" value="Znf_CCHC_sf"/>
</dbReference>
<name>A0A452XFX8_AEGTS</name>
<dbReference type="EnsemblPlants" id="AET0Gv20131600.15">
    <property type="protein sequence ID" value="AET0Gv20131600.15"/>
    <property type="gene ID" value="AET0Gv20131600"/>
</dbReference>
<dbReference type="Gene3D" id="4.10.60.10">
    <property type="entry name" value="Zinc finger, CCHC-type"/>
    <property type="match status" value="1"/>
</dbReference>
<dbReference type="Gramene" id="AET0Gv20131600.15">
    <property type="protein sequence ID" value="AET0Gv20131600.15"/>
    <property type="gene ID" value="AET0Gv20131600"/>
</dbReference>
<reference evidence="5" key="1">
    <citation type="journal article" date="2014" name="Science">
        <title>Ancient hybridizations among the ancestral genomes of bread wheat.</title>
        <authorList>
            <consortium name="International Wheat Genome Sequencing Consortium,"/>
            <person name="Marcussen T."/>
            <person name="Sandve S.R."/>
            <person name="Heier L."/>
            <person name="Spannagl M."/>
            <person name="Pfeifer M."/>
            <person name="Jakobsen K.S."/>
            <person name="Wulff B.B."/>
            <person name="Steuernagel B."/>
            <person name="Mayer K.F."/>
            <person name="Olsen O.A."/>
        </authorList>
    </citation>
    <scope>NUCLEOTIDE SEQUENCE [LARGE SCALE GENOMIC DNA]</scope>
    <source>
        <strain evidence="5">cv. AL8/78</strain>
    </source>
</reference>
<organism evidence="4 5">
    <name type="scientific">Aegilops tauschii subsp. strangulata</name>
    <name type="common">Goatgrass</name>
    <dbReference type="NCBI Taxonomy" id="200361"/>
    <lineage>
        <taxon>Eukaryota</taxon>
        <taxon>Viridiplantae</taxon>
        <taxon>Streptophyta</taxon>
        <taxon>Embryophyta</taxon>
        <taxon>Tracheophyta</taxon>
        <taxon>Spermatophyta</taxon>
        <taxon>Magnoliopsida</taxon>
        <taxon>Liliopsida</taxon>
        <taxon>Poales</taxon>
        <taxon>Poaceae</taxon>
        <taxon>BOP clade</taxon>
        <taxon>Pooideae</taxon>
        <taxon>Triticodae</taxon>
        <taxon>Triticeae</taxon>
        <taxon>Triticinae</taxon>
        <taxon>Aegilops</taxon>
    </lineage>
</organism>
<evidence type="ECO:0000313" key="5">
    <source>
        <dbReference type="Proteomes" id="UP000015105"/>
    </source>
</evidence>
<accession>A0A452XFX8</accession>
<evidence type="ECO:0000256" key="1">
    <source>
        <dbReference type="PROSITE-ProRule" id="PRU00047"/>
    </source>
</evidence>
<feature type="region of interest" description="Disordered" evidence="2">
    <location>
        <begin position="1"/>
        <end position="67"/>
    </location>
</feature>
<dbReference type="PROSITE" id="PS50158">
    <property type="entry name" value="ZF_CCHC"/>
    <property type="match status" value="1"/>
</dbReference>
<dbReference type="Proteomes" id="UP000015105">
    <property type="component" value="Unassembled WGS sequence"/>
</dbReference>
<reference evidence="4" key="3">
    <citation type="submission" date="2019-03" db="UniProtKB">
        <authorList>
            <consortium name="EnsemblPlants"/>
        </authorList>
    </citation>
    <scope>IDENTIFICATION</scope>
</reference>
<dbReference type="SMART" id="SM00343">
    <property type="entry name" value="ZnF_C2HC"/>
    <property type="match status" value="2"/>
</dbReference>
<sequence>PHRPSSPADPDRELLTAGAEDEDGDSRAHSEGCPGILPPLKLPPPPDRLPPNFTPPVVTDASQASTEKGWVEVGGQHRRRLERLSAPPRKKETDRALAFKRRAYGLCFRCLVEDHFVADCRRPVTCLGCGRSGHHERGCPDHLPASHGHLRSALLPPAAPHLPTHPPQAPSLRLQKRSWASVVAAPTGLVQGVPCSNSGAPCSGLSDPDESTLAADLGLLKPLFAAQTEALRAELQALVTARAEEVVQPLRDMAVALQGWAAQVSGLLERLEATSGKFVDLPAFNQSLEVREGGNMGNGGGSSSLAPLDLPPPWCEHDETAPFVVVDGKDVSDAGVAGCSSEVLATMALPADVLPVVDVVLHKIVIQGEEEQAKFAEIVTSSNDMEHIEVALPDGLVGEVPPVVSSSVTLASSAPCTGKPSKELIQMGADEPLGRASSPWGEFLEELALTVSSSPQVLQVGEAAPSLFERQSCRLDKKNKECDIPVAKRAEYRRAEAFGEVSTLKSKGKASEEDLNEKMQHYLQMYKKEHTPKVIEAVRALVQANA</sequence>
<dbReference type="GO" id="GO:0008270">
    <property type="term" value="F:zinc ion binding"/>
    <property type="evidence" value="ECO:0007669"/>
    <property type="project" value="UniProtKB-KW"/>
</dbReference>
<dbReference type="GO" id="GO:0003676">
    <property type="term" value="F:nucleic acid binding"/>
    <property type="evidence" value="ECO:0007669"/>
    <property type="project" value="InterPro"/>
</dbReference>
<keyword evidence="1" id="KW-0479">Metal-binding</keyword>
<keyword evidence="5" id="KW-1185">Reference proteome</keyword>
<reference evidence="5" key="2">
    <citation type="journal article" date="2017" name="Nat. Plants">
        <title>The Aegilops tauschii genome reveals multiple impacts of transposons.</title>
        <authorList>
            <person name="Zhao G."/>
            <person name="Zou C."/>
            <person name="Li K."/>
            <person name="Wang K."/>
            <person name="Li T."/>
            <person name="Gao L."/>
            <person name="Zhang X."/>
            <person name="Wang H."/>
            <person name="Yang Z."/>
            <person name="Liu X."/>
            <person name="Jiang W."/>
            <person name="Mao L."/>
            <person name="Kong X."/>
            <person name="Jiao Y."/>
            <person name="Jia J."/>
        </authorList>
    </citation>
    <scope>NUCLEOTIDE SEQUENCE [LARGE SCALE GENOMIC DNA]</scope>
    <source>
        <strain evidence="5">cv. AL8/78</strain>
    </source>
</reference>